<name>A0ABW1T5E0_9ACTN</name>
<dbReference type="Proteomes" id="UP001596138">
    <property type="component" value="Unassembled WGS sequence"/>
</dbReference>
<comment type="caution">
    <text evidence="1">The sequence shown here is derived from an EMBL/GenBank/DDBJ whole genome shotgun (WGS) entry which is preliminary data.</text>
</comment>
<evidence type="ECO:0000313" key="2">
    <source>
        <dbReference type="Proteomes" id="UP001596138"/>
    </source>
</evidence>
<reference evidence="2" key="1">
    <citation type="journal article" date="2019" name="Int. J. Syst. Evol. Microbiol.">
        <title>The Global Catalogue of Microorganisms (GCM) 10K type strain sequencing project: providing services to taxonomists for standard genome sequencing and annotation.</title>
        <authorList>
            <consortium name="The Broad Institute Genomics Platform"/>
            <consortium name="The Broad Institute Genome Sequencing Center for Infectious Disease"/>
            <person name="Wu L."/>
            <person name="Ma J."/>
        </authorList>
    </citation>
    <scope>NUCLEOTIDE SEQUENCE [LARGE SCALE GENOMIC DNA]</scope>
    <source>
        <strain evidence="2">CGMCC 4.7317</strain>
    </source>
</reference>
<gene>
    <name evidence="1" type="ORF">ACFQGU_16825</name>
</gene>
<protein>
    <submittedName>
        <fullName evidence="1">Uncharacterized protein</fullName>
    </submittedName>
</protein>
<accession>A0ABW1T5E0</accession>
<organism evidence="1 2">
    <name type="scientific">Longivirga aurantiaca</name>
    <dbReference type="NCBI Taxonomy" id="1837743"/>
    <lineage>
        <taxon>Bacteria</taxon>
        <taxon>Bacillati</taxon>
        <taxon>Actinomycetota</taxon>
        <taxon>Actinomycetes</taxon>
        <taxon>Sporichthyales</taxon>
        <taxon>Sporichthyaceae</taxon>
        <taxon>Longivirga</taxon>
    </lineage>
</organism>
<dbReference type="EMBL" id="JBHSTI010000042">
    <property type="protein sequence ID" value="MFC6239540.1"/>
    <property type="molecule type" value="Genomic_DNA"/>
</dbReference>
<dbReference type="RefSeq" id="WP_386768858.1">
    <property type="nucleotide sequence ID" value="NZ_JBHSTI010000042.1"/>
</dbReference>
<sequence>MTRSNGFAVEIFLQRAPHRVRATCASLKDLWTPAYWVASATSNSY</sequence>
<proteinExistence type="predicted"/>
<evidence type="ECO:0000313" key="1">
    <source>
        <dbReference type="EMBL" id="MFC6239540.1"/>
    </source>
</evidence>
<keyword evidence="2" id="KW-1185">Reference proteome</keyword>